<dbReference type="PROSITE" id="PS50887">
    <property type="entry name" value="GGDEF"/>
    <property type="match status" value="1"/>
</dbReference>
<dbReference type="Pfam" id="PF00990">
    <property type="entry name" value="GGDEF"/>
    <property type="match status" value="1"/>
</dbReference>
<feature type="compositionally biased region" description="Polar residues" evidence="4">
    <location>
        <begin position="450"/>
        <end position="461"/>
    </location>
</feature>
<evidence type="ECO:0000256" key="1">
    <source>
        <dbReference type="ARBA" id="ARBA00004665"/>
    </source>
</evidence>
<dbReference type="NCBIfam" id="TIGR00254">
    <property type="entry name" value="GGDEF"/>
    <property type="match status" value="1"/>
</dbReference>
<dbReference type="PANTHER" id="PTHR45138:SF9">
    <property type="entry name" value="DIGUANYLATE CYCLASE DGCM-RELATED"/>
    <property type="match status" value="1"/>
</dbReference>
<evidence type="ECO:0000256" key="4">
    <source>
        <dbReference type="SAM" id="MobiDB-lite"/>
    </source>
</evidence>
<dbReference type="InterPro" id="IPR050469">
    <property type="entry name" value="Diguanylate_Cyclase"/>
</dbReference>
<evidence type="ECO:0000256" key="3">
    <source>
        <dbReference type="ARBA" id="ARBA00034247"/>
    </source>
</evidence>
<dbReference type="PANTHER" id="PTHR45138">
    <property type="entry name" value="REGULATORY COMPONENTS OF SENSORY TRANSDUCTION SYSTEM"/>
    <property type="match status" value="1"/>
</dbReference>
<accession>A0ABW1W1T1</accession>
<comment type="pathway">
    <text evidence="1">Purine metabolism; 3',5'-cyclic di-GMP biosynthesis.</text>
</comment>
<comment type="caution">
    <text evidence="7">The sequence shown here is derived from an EMBL/GenBank/DDBJ whole genome shotgun (WGS) entry which is preliminary data.</text>
</comment>
<keyword evidence="5" id="KW-1133">Transmembrane helix</keyword>
<dbReference type="Proteomes" id="UP001596230">
    <property type="component" value="Unassembled WGS sequence"/>
</dbReference>
<feature type="transmembrane region" description="Helical" evidence="5">
    <location>
        <begin position="188"/>
        <end position="210"/>
    </location>
</feature>
<name>A0ABW1W1T1_9GAMM</name>
<proteinExistence type="predicted"/>
<sequence length="474" mass="52079">MTFRVFREKNTVANGLVIFFLTAFLCAIGSHLRLPMVLSLFWIVNAVIAGLFIRKPWLHTPLNYLWCYGGMVANDVLFSGWAMESFTINIANIIFILIASCALNRYPPYLQGKANIRHIMLIFPVCLLAALACGLWGALASGGINSGIAFMLSAGDWSSEQFSTGLLLLPLILTFYRRSDYHWRLHSLLPIGSVILLLAAAIMLGGPGSLALPLPGLIWCALVLPISVTCLMTCLTGVAEIMLIYMNIIRVSSGFLPSAVTPLISVRLGIAALALTPYMVAVSLEAIRELNRQLATRANYDFLTRLLSRAGLFDSLTRQPFRPGKTMGLILLDVDFFKQINDNYGHDGGDLVLREISRRLAGSVVPSARLSRFGGEEFAVVLFECDEPRLYRQAEALRLAVSGEPFTVVQGEIPVSVSLGTALEIAGEDKNWTTVMNRLVSVADSHLYSSKRSGRNRTTPVWQEPARPGEPDID</sequence>
<feature type="transmembrane region" description="Helical" evidence="5">
    <location>
        <begin position="118"/>
        <end position="139"/>
    </location>
</feature>
<dbReference type="CDD" id="cd01949">
    <property type="entry name" value="GGDEF"/>
    <property type="match status" value="1"/>
</dbReference>
<feature type="transmembrane region" description="Helical" evidence="5">
    <location>
        <begin position="12"/>
        <end position="30"/>
    </location>
</feature>
<feature type="transmembrane region" description="Helical" evidence="5">
    <location>
        <begin position="216"/>
        <end position="243"/>
    </location>
</feature>
<dbReference type="EMBL" id="JBHSUB010000015">
    <property type="protein sequence ID" value="MFC6379029.1"/>
    <property type="molecule type" value="Genomic_DNA"/>
</dbReference>
<protein>
    <recommendedName>
        <fullName evidence="2">diguanylate cyclase</fullName>
        <ecNumber evidence="2">2.7.7.65</ecNumber>
    </recommendedName>
</protein>
<gene>
    <name evidence="7" type="ORF">ACFP9W_13305</name>
</gene>
<feature type="domain" description="GGDEF" evidence="6">
    <location>
        <begin position="325"/>
        <end position="463"/>
    </location>
</feature>
<reference evidence="8" key="1">
    <citation type="journal article" date="2019" name="Int. J. Syst. Evol. Microbiol.">
        <title>The Global Catalogue of Microorganisms (GCM) 10K type strain sequencing project: providing services to taxonomists for standard genome sequencing and annotation.</title>
        <authorList>
            <consortium name="The Broad Institute Genomics Platform"/>
            <consortium name="The Broad Institute Genome Sequencing Center for Infectious Disease"/>
            <person name="Wu L."/>
            <person name="Ma J."/>
        </authorList>
    </citation>
    <scope>NUCLEOTIDE SEQUENCE [LARGE SCALE GENOMIC DNA]</scope>
    <source>
        <strain evidence="8">CGMCC 1.18518</strain>
    </source>
</reference>
<organism evidence="7 8">
    <name type="scientific">Tatumella terrea</name>
    <dbReference type="NCBI Taxonomy" id="419007"/>
    <lineage>
        <taxon>Bacteria</taxon>
        <taxon>Pseudomonadati</taxon>
        <taxon>Pseudomonadota</taxon>
        <taxon>Gammaproteobacteria</taxon>
        <taxon>Enterobacterales</taxon>
        <taxon>Erwiniaceae</taxon>
        <taxon>Tatumella</taxon>
    </lineage>
</organism>
<dbReference type="InterPro" id="IPR029787">
    <property type="entry name" value="Nucleotide_cyclase"/>
</dbReference>
<feature type="transmembrane region" description="Helical" evidence="5">
    <location>
        <begin position="159"/>
        <end position="176"/>
    </location>
</feature>
<evidence type="ECO:0000313" key="8">
    <source>
        <dbReference type="Proteomes" id="UP001596230"/>
    </source>
</evidence>
<keyword evidence="8" id="KW-1185">Reference proteome</keyword>
<feature type="transmembrane region" description="Helical" evidence="5">
    <location>
        <begin position="88"/>
        <end position="106"/>
    </location>
</feature>
<dbReference type="EC" id="2.7.7.65" evidence="2"/>
<keyword evidence="5" id="KW-0812">Transmembrane</keyword>
<evidence type="ECO:0000256" key="5">
    <source>
        <dbReference type="SAM" id="Phobius"/>
    </source>
</evidence>
<evidence type="ECO:0000313" key="7">
    <source>
        <dbReference type="EMBL" id="MFC6379029.1"/>
    </source>
</evidence>
<dbReference type="SMART" id="SM00267">
    <property type="entry name" value="GGDEF"/>
    <property type="match status" value="1"/>
</dbReference>
<feature type="transmembrane region" description="Helical" evidence="5">
    <location>
        <begin position="255"/>
        <end position="280"/>
    </location>
</feature>
<dbReference type="GO" id="GO:0052621">
    <property type="term" value="F:diguanylate cyclase activity"/>
    <property type="evidence" value="ECO:0007669"/>
    <property type="project" value="UniProtKB-EC"/>
</dbReference>
<dbReference type="InterPro" id="IPR043128">
    <property type="entry name" value="Rev_trsase/Diguanyl_cyclase"/>
</dbReference>
<keyword evidence="5" id="KW-0472">Membrane</keyword>
<keyword evidence="7" id="KW-0548">Nucleotidyltransferase</keyword>
<dbReference type="InterPro" id="IPR000160">
    <property type="entry name" value="GGDEF_dom"/>
</dbReference>
<evidence type="ECO:0000259" key="6">
    <source>
        <dbReference type="PROSITE" id="PS50887"/>
    </source>
</evidence>
<evidence type="ECO:0000256" key="2">
    <source>
        <dbReference type="ARBA" id="ARBA00012528"/>
    </source>
</evidence>
<comment type="catalytic activity">
    <reaction evidence="3">
        <text>2 GTP = 3',3'-c-di-GMP + 2 diphosphate</text>
        <dbReference type="Rhea" id="RHEA:24898"/>
        <dbReference type="ChEBI" id="CHEBI:33019"/>
        <dbReference type="ChEBI" id="CHEBI:37565"/>
        <dbReference type="ChEBI" id="CHEBI:58805"/>
        <dbReference type="EC" id="2.7.7.65"/>
    </reaction>
</comment>
<keyword evidence="7" id="KW-0808">Transferase</keyword>
<feature type="region of interest" description="Disordered" evidence="4">
    <location>
        <begin position="450"/>
        <end position="474"/>
    </location>
</feature>
<dbReference type="Gene3D" id="3.30.70.270">
    <property type="match status" value="1"/>
</dbReference>
<dbReference type="RefSeq" id="WP_385952995.1">
    <property type="nucleotide sequence ID" value="NZ_JBHSUB010000015.1"/>
</dbReference>
<dbReference type="SUPFAM" id="SSF55073">
    <property type="entry name" value="Nucleotide cyclase"/>
    <property type="match status" value="1"/>
</dbReference>